<dbReference type="InterPro" id="IPR029058">
    <property type="entry name" value="AB_hydrolase_fold"/>
</dbReference>
<dbReference type="ExpressionAtlas" id="A0A2K3LDI4">
    <property type="expression patterns" value="baseline"/>
</dbReference>
<accession>A0A2K3LDI4</accession>
<gene>
    <name evidence="1" type="ORF">L195_g032550</name>
</gene>
<evidence type="ECO:0000313" key="1">
    <source>
        <dbReference type="EMBL" id="PNX76596.1"/>
    </source>
</evidence>
<dbReference type="InterPro" id="IPR052920">
    <property type="entry name" value="DNA-binding_regulatory"/>
</dbReference>
<dbReference type="AlphaFoldDB" id="A0A2K3LDI4"/>
<organism evidence="1 2">
    <name type="scientific">Trifolium pratense</name>
    <name type="common">Red clover</name>
    <dbReference type="NCBI Taxonomy" id="57577"/>
    <lineage>
        <taxon>Eukaryota</taxon>
        <taxon>Viridiplantae</taxon>
        <taxon>Streptophyta</taxon>
        <taxon>Embryophyta</taxon>
        <taxon>Tracheophyta</taxon>
        <taxon>Spermatophyta</taxon>
        <taxon>Magnoliopsida</taxon>
        <taxon>eudicotyledons</taxon>
        <taxon>Gunneridae</taxon>
        <taxon>Pentapetalae</taxon>
        <taxon>rosids</taxon>
        <taxon>fabids</taxon>
        <taxon>Fabales</taxon>
        <taxon>Fabaceae</taxon>
        <taxon>Papilionoideae</taxon>
        <taxon>50 kb inversion clade</taxon>
        <taxon>NPAAA clade</taxon>
        <taxon>Hologalegina</taxon>
        <taxon>IRL clade</taxon>
        <taxon>Trifolieae</taxon>
        <taxon>Trifolium</taxon>
    </lineage>
</organism>
<name>A0A2K3LDI4_TRIPR</name>
<sequence>MGKGIHPWGKKIPKEGFRGKYGHVSNDTTLTILKNARGYTLQCSHYLPSSVPEDISLPCVIYCHGNSGCRADANEAAVILLPSNITVFTLDFSGS</sequence>
<dbReference type="Gene3D" id="3.40.50.1820">
    <property type="entry name" value="alpha/beta hydrolase"/>
    <property type="match status" value="1"/>
</dbReference>
<keyword evidence="1" id="KW-0378">Hydrolase</keyword>
<proteinExistence type="predicted"/>
<reference evidence="1 2" key="2">
    <citation type="journal article" date="2017" name="Front. Plant Sci.">
        <title>Gene Classification and Mining of Molecular Markers Useful in Red Clover (Trifolium pratense) Breeding.</title>
        <authorList>
            <person name="Istvanek J."/>
            <person name="Dluhosova J."/>
            <person name="Dluhos P."/>
            <person name="Patkova L."/>
            <person name="Nedelnik J."/>
            <person name="Repkova J."/>
        </authorList>
    </citation>
    <scope>NUCLEOTIDE SEQUENCE [LARGE SCALE GENOMIC DNA]</scope>
    <source>
        <strain evidence="2">cv. Tatra</strain>
        <tissue evidence="1">Young leaves</tissue>
    </source>
</reference>
<dbReference type="EMBL" id="ASHM01030937">
    <property type="protein sequence ID" value="PNX76596.1"/>
    <property type="molecule type" value="Genomic_DNA"/>
</dbReference>
<reference evidence="1 2" key="1">
    <citation type="journal article" date="2014" name="Am. J. Bot.">
        <title>Genome assembly and annotation for red clover (Trifolium pratense; Fabaceae).</title>
        <authorList>
            <person name="Istvanek J."/>
            <person name="Jaros M."/>
            <person name="Krenek A."/>
            <person name="Repkova J."/>
        </authorList>
    </citation>
    <scope>NUCLEOTIDE SEQUENCE [LARGE SCALE GENOMIC DNA]</scope>
    <source>
        <strain evidence="2">cv. Tatra</strain>
        <tissue evidence="1">Young leaves</tissue>
    </source>
</reference>
<comment type="caution">
    <text evidence="1">The sequence shown here is derived from an EMBL/GenBank/DDBJ whole genome shotgun (WGS) entry which is preliminary data.</text>
</comment>
<dbReference type="GO" id="GO:0016787">
    <property type="term" value="F:hydrolase activity"/>
    <property type="evidence" value="ECO:0007669"/>
    <property type="project" value="UniProtKB-KW"/>
</dbReference>
<dbReference type="Proteomes" id="UP000236291">
    <property type="component" value="Unassembled WGS sequence"/>
</dbReference>
<dbReference type="PANTHER" id="PTHR43358">
    <property type="entry name" value="ALPHA/BETA-HYDROLASE"/>
    <property type="match status" value="1"/>
</dbReference>
<feature type="non-terminal residue" evidence="1">
    <location>
        <position position="95"/>
    </location>
</feature>
<protein>
    <submittedName>
        <fullName evidence="1">Abhydrolase domain-containing protein</fullName>
    </submittedName>
</protein>
<evidence type="ECO:0000313" key="2">
    <source>
        <dbReference type="Proteomes" id="UP000236291"/>
    </source>
</evidence>
<dbReference type="SUPFAM" id="SSF53474">
    <property type="entry name" value="alpha/beta-Hydrolases"/>
    <property type="match status" value="1"/>
</dbReference>
<dbReference type="PANTHER" id="PTHR43358:SF1">
    <property type="entry name" value="ALPHA_BETA-HYDROLASES SUPERFAMILY PROTEIN"/>
    <property type="match status" value="1"/>
</dbReference>